<reference evidence="2" key="1">
    <citation type="submission" date="2020-03" db="EMBL/GenBank/DDBJ databases">
        <title>FDA dAtabase for Regulatory Grade micrObial Sequences (FDA-ARGOS): Supporting development and validation of Infectious Disease Dx tests.</title>
        <authorList>
            <person name="Campos J."/>
            <person name="Goldberg B."/>
            <person name="Tallon L."/>
            <person name="Sadzewicz L."/>
            <person name="Vavikolanu K."/>
            <person name="Mehta A."/>
            <person name="Aluvathingal J."/>
            <person name="Nadendla S."/>
            <person name="Nandy P."/>
            <person name="Geyer C."/>
            <person name="Yan Y."/>
            <person name="Sichtig H."/>
        </authorList>
    </citation>
    <scope>NUCLEOTIDE SEQUENCE [LARGE SCALE GENOMIC DNA]</scope>
    <source>
        <strain evidence="2">FDAARGOS_652</strain>
    </source>
</reference>
<dbReference type="EMBL" id="JABWAB010000001">
    <property type="protein sequence ID" value="KAF6058559.1"/>
    <property type="molecule type" value="Genomic_DNA"/>
</dbReference>
<dbReference type="AlphaFoldDB" id="A0A8X7TCL3"/>
<evidence type="ECO:0000313" key="2">
    <source>
        <dbReference type="EMBL" id="KAF6058559.1"/>
    </source>
</evidence>
<accession>A0A8X7TCL3</accession>
<gene>
    <name evidence="2" type="ORF">FOB60_000141</name>
</gene>
<organism evidence="2 3">
    <name type="scientific">Candida parapsilosis</name>
    <name type="common">Yeast</name>
    <dbReference type="NCBI Taxonomy" id="5480"/>
    <lineage>
        <taxon>Eukaryota</taxon>
        <taxon>Fungi</taxon>
        <taxon>Dikarya</taxon>
        <taxon>Ascomycota</taxon>
        <taxon>Saccharomycotina</taxon>
        <taxon>Pichiomycetes</taxon>
        <taxon>Debaryomycetaceae</taxon>
        <taxon>Candida/Lodderomyces clade</taxon>
        <taxon>Candida</taxon>
    </lineage>
</organism>
<protein>
    <submittedName>
        <fullName evidence="2">Uncharacterized protein</fullName>
    </submittedName>
</protein>
<name>A0A8X7TCL3_CANPA</name>
<sequence>MSSSQTSDQRPVSTDNQIDRTNTTTNQETSFGESLASLLDDPNIISIHNVSNNDDAFNCIGAEDVVQTHLNYEQDPFTRIEALYNQLTYSLGQASYGKEYDYHERHYSVSSSSTLPPLAPSATTATVSAPPRSTSLSTVATSISLAASLIPNSTNSQEKKLAQMLPPLMSDCQFTQSQLHEIELYQLGSEKANFLNPLLVNKAVTPYFKDTHNDVSSKTADNQATCTGLENFCSKFCYPTNFATIASSPLFAKNFVLNSNSETLTDKRQNALKGEIYDDDTVHLQLLPSNNGFPYYSRSNSSKLDELRESLNIPPSYVLPSSQLVHEYNDENEEDGNHHYDSVISNSSISYAAIAPLRRNDTDETPTPSRYHNQANTIPSSPIIKIGRSQQASTMSQMRSSTSDASTDTPPFAHVPKHNVHNMVFPIIFTFFERKQDFMSYVQQFIEKESVTVQPPPSTRPTSYVKRAPRCHSPKSSEIYDIGPKILPVPFSKDYIDLKNTRFKPLSELKQMAHYQLPPNESCNYVVDKTKKKGNHCPNRPASADLGAFRLQPPPLNTLGEAKNDRYYSRLNIYELSKILELDQFSIDLTKFIEGVILEIFGNYCDFKLGLQTWIRDTDKEKRKSLIQQLYSYTSIFYPELDQFKLEVIIRRGSYSMMQTRLRRERRLQRGKK</sequence>
<proteinExistence type="predicted"/>
<evidence type="ECO:0000256" key="1">
    <source>
        <dbReference type="SAM" id="MobiDB-lite"/>
    </source>
</evidence>
<comment type="caution">
    <text evidence="2">The sequence shown here is derived from an EMBL/GenBank/DDBJ whole genome shotgun (WGS) entry which is preliminary data.</text>
</comment>
<dbReference type="Proteomes" id="UP000590412">
    <property type="component" value="Unassembled WGS sequence"/>
</dbReference>
<evidence type="ECO:0000313" key="3">
    <source>
        <dbReference type="Proteomes" id="UP000590412"/>
    </source>
</evidence>
<feature type="region of interest" description="Disordered" evidence="1">
    <location>
        <begin position="1"/>
        <end position="30"/>
    </location>
</feature>